<gene>
    <name evidence="11" type="ORF">I5M32_15580</name>
</gene>
<evidence type="ECO:0000259" key="10">
    <source>
        <dbReference type="Pfam" id="PF21082"/>
    </source>
</evidence>
<dbReference type="SUPFAM" id="SSF82689">
    <property type="entry name" value="Mechanosensitive channel protein MscS (YggB), C-terminal domain"/>
    <property type="match status" value="1"/>
</dbReference>
<evidence type="ECO:0000313" key="11">
    <source>
        <dbReference type="EMBL" id="MBK0384388.1"/>
    </source>
</evidence>
<evidence type="ECO:0000256" key="5">
    <source>
        <dbReference type="ARBA" id="ARBA00022989"/>
    </source>
</evidence>
<dbReference type="Gene3D" id="2.30.30.60">
    <property type="match status" value="1"/>
</dbReference>
<keyword evidence="5 7" id="KW-1133">Transmembrane helix</keyword>
<feature type="transmembrane region" description="Helical" evidence="7">
    <location>
        <begin position="360"/>
        <end position="380"/>
    </location>
</feature>
<keyword evidence="3" id="KW-1003">Cell membrane</keyword>
<evidence type="ECO:0000256" key="1">
    <source>
        <dbReference type="ARBA" id="ARBA00004651"/>
    </source>
</evidence>
<feature type="transmembrane region" description="Helical" evidence="7">
    <location>
        <begin position="447"/>
        <end position="468"/>
    </location>
</feature>
<dbReference type="Pfam" id="PF00924">
    <property type="entry name" value="MS_channel_2nd"/>
    <property type="match status" value="1"/>
</dbReference>
<proteinExistence type="inferred from homology"/>
<feature type="transmembrane region" description="Helical" evidence="7">
    <location>
        <begin position="332"/>
        <end position="353"/>
    </location>
</feature>
<dbReference type="InterPro" id="IPR006685">
    <property type="entry name" value="MscS_channel_2nd"/>
</dbReference>
<keyword evidence="12" id="KW-1185">Reference proteome</keyword>
<dbReference type="SUPFAM" id="SSF82861">
    <property type="entry name" value="Mechanosensitive channel protein MscS (YggB), transmembrane region"/>
    <property type="match status" value="1"/>
</dbReference>
<feature type="domain" description="Mechanosensitive ion channel MscS C-terminal" evidence="10">
    <location>
        <begin position="708"/>
        <end position="790"/>
    </location>
</feature>
<feature type="transmembrane region" description="Helical" evidence="7">
    <location>
        <begin position="502"/>
        <end position="526"/>
    </location>
</feature>
<evidence type="ECO:0000313" key="12">
    <source>
        <dbReference type="Proteomes" id="UP000660024"/>
    </source>
</evidence>
<evidence type="ECO:0000256" key="6">
    <source>
        <dbReference type="ARBA" id="ARBA00023136"/>
    </source>
</evidence>
<protein>
    <submittedName>
        <fullName evidence="11">Mechanosensitive ion channel</fullName>
    </submittedName>
</protein>
<keyword evidence="6 7" id="KW-0472">Membrane</keyword>
<keyword evidence="8" id="KW-0732">Signal</keyword>
<feature type="transmembrane region" description="Helical" evidence="7">
    <location>
        <begin position="310"/>
        <end position="326"/>
    </location>
</feature>
<dbReference type="Pfam" id="PF21082">
    <property type="entry name" value="MS_channel_3rd"/>
    <property type="match status" value="1"/>
</dbReference>
<evidence type="ECO:0000256" key="7">
    <source>
        <dbReference type="SAM" id="Phobius"/>
    </source>
</evidence>
<dbReference type="Gene3D" id="1.10.287.1260">
    <property type="match status" value="1"/>
</dbReference>
<comment type="similarity">
    <text evidence="2">Belongs to the MscS (TC 1.A.23) family.</text>
</comment>
<sequence length="813" mass="92355">MGKRILFFLSFLVLAIAQSLYAQSLSQTLQNIIKKDSSKAKGSTQAIAADTTFNGLIKRVDYYAEKFNGIGTELSAGFDTLDISENLPQIEKRVGDANSYNLATFRSLSTLQDYFATSQKQLDKWANRLTVYNNSLVEMQEVLCGLTSDSVFKKLPADSALRNRFYNRLNELGGKWHRLDSISNKAILKIGILQNRVSAIQVKIVDFNDQINNDLKKLKQRAFTKEYDYLWDVSTTGFWNDLKTGINKTSIINYKILSYYFTYSYKVHLINIALFLLLYFWLKRNRDTIKKDGESADNIFNNTLLTTKKPIIAALAVTCTIGPFFYYRPPIIINQIYLVVLMFSVGILMWGIYEKWLIKNWFIAVLFVVLYSFGNLYFQVFESERLMFFLLTVMIFIWAVDFFRKRKSAIPEKYQNTISNVIYIFFALLGISILGNLFGRYSMAKAAATTALFTLVEGISLILFVKIITEGIYLQMEVGKIHINTISSYLDFKNLKDRIGKFLKVLAIILLVVFFTQNLNVFDAIYDSTKSYLTLSRKIGDTTFTFAGFILFILIIYLSTVIAKIISYFFEFADEHALKTSRRAKYSSSILLVRLFIWIIGFLIAIAASGVPMDRITIIIGALGVGIGFGLQNIVNNVVSGLVMVFEKPIQVGDLIEVGNKTGTVRSMGIRASKILTLEGSEVIIPNGDLLSQNLINWTLSNTHKRISLDVGVSYGSDIEKVKSIFKAIVEENEDVMKTPEPLIILDGFGDSAVNFRVLCWVADIDNWLTIKSILMSKVFEEFLKNDISIPFPQRDVNLYMKNDFGFIPKKGD</sequence>
<feature type="transmembrane region" description="Helical" evidence="7">
    <location>
        <begin position="386"/>
        <end position="403"/>
    </location>
</feature>
<feature type="transmembrane region" description="Helical" evidence="7">
    <location>
        <begin position="591"/>
        <end position="610"/>
    </location>
</feature>
<evidence type="ECO:0000259" key="9">
    <source>
        <dbReference type="Pfam" id="PF00924"/>
    </source>
</evidence>
<keyword evidence="4 7" id="KW-0812">Transmembrane</keyword>
<dbReference type="SUPFAM" id="SSF50182">
    <property type="entry name" value="Sm-like ribonucleoproteins"/>
    <property type="match status" value="1"/>
</dbReference>
<feature type="chain" id="PRO_5045126512" evidence="8">
    <location>
        <begin position="23"/>
        <end position="813"/>
    </location>
</feature>
<name>A0ABS1BNC4_9SPHI</name>
<evidence type="ECO:0000256" key="2">
    <source>
        <dbReference type="ARBA" id="ARBA00008017"/>
    </source>
</evidence>
<dbReference type="InterPro" id="IPR023408">
    <property type="entry name" value="MscS_beta-dom_sf"/>
</dbReference>
<feature type="transmembrane region" description="Helical" evidence="7">
    <location>
        <begin position="546"/>
        <end position="570"/>
    </location>
</feature>
<dbReference type="PANTHER" id="PTHR30347">
    <property type="entry name" value="POTASSIUM CHANNEL RELATED"/>
    <property type="match status" value="1"/>
</dbReference>
<dbReference type="InterPro" id="IPR052702">
    <property type="entry name" value="MscS-like_channel"/>
</dbReference>
<evidence type="ECO:0000256" key="3">
    <source>
        <dbReference type="ARBA" id="ARBA00022475"/>
    </source>
</evidence>
<dbReference type="RefSeq" id="WP_200588001.1">
    <property type="nucleotide sequence ID" value="NZ_JAEHFY010000029.1"/>
</dbReference>
<accession>A0ABS1BNC4</accession>
<dbReference type="InterPro" id="IPR011014">
    <property type="entry name" value="MscS_channel_TM-2"/>
</dbReference>
<dbReference type="EMBL" id="JAEHFY010000029">
    <property type="protein sequence ID" value="MBK0384388.1"/>
    <property type="molecule type" value="Genomic_DNA"/>
</dbReference>
<comment type="caution">
    <text evidence="11">The sequence shown here is derived from an EMBL/GenBank/DDBJ whole genome shotgun (WGS) entry which is preliminary data.</text>
</comment>
<feature type="transmembrane region" description="Helical" evidence="7">
    <location>
        <begin position="263"/>
        <end position="282"/>
    </location>
</feature>
<evidence type="ECO:0000256" key="4">
    <source>
        <dbReference type="ARBA" id="ARBA00022692"/>
    </source>
</evidence>
<feature type="transmembrane region" description="Helical" evidence="7">
    <location>
        <begin position="616"/>
        <end position="635"/>
    </location>
</feature>
<feature type="signal peptide" evidence="8">
    <location>
        <begin position="1"/>
        <end position="22"/>
    </location>
</feature>
<dbReference type="PANTHER" id="PTHR30347:SF1">
    <property type="entry name" value="MECHANOSENSITIVE CHANNEL MSCK"/>
    <property type="match status" value="1"/>
</dbReference>
<feature type="transmembrane region" description="Helical" evidence="7">
    <location>
        <begin position="423"/>
        <end position="441"/>
    </location>
</feature>
<organism evidence="11 12">
    <name type="scientific">Pedobacter segetis</name>
    <dbReference type="NCBI Taxonomy" id="2793069"/>
    <lineage>
        <taxon>Bacteria</taxon>
        <taxon>Pseudomonadati</taxon>
        <taxon>Bacteroidota</taxon>
        <taxon>Sphingobacteriia</taxon>
        <taxon>Sphingobacteriales</taxon>
        <taxon>Sphingobacteriaceae</taxon>
        <taxon>Pedobacter</taxon>
    </lineage>
</organism>
<dbReference type="InterPro" id="IPR011066">
    <property type="entry name" value="MscS_channel_C_sf"/>
</dbReference>
<reference evidence="11 12" key="1">
    <citation type="submission" date="2020-12" db="EMBL/GenBank/DDBJ databases">
        <title>Bacterial novel species Pedobacter sp. SD-b isolated from soil.</title>
        <authorList>
            <person name="Jung H.-Y."/>
        </authorList>
    </citation>
    <scope>NUCLEOTIDE SEQUENCE [LARGE SCALE GENOMIC DNA]</scope>
    <source>
        <strain evidence="11 12">SD-b</strain>
    </source>
</reference>
<feature type="domain" description="Mechanosensitive ion channel MscS" evidence="9">
    <location>
        <begin position="633"/>
        <end position="699"/>
    </location>
</feature>
<evidence type="ECO:0000256" key="8">
    <source>
        <dbReference type="SAM" id="SignalP"/>
    </source>
</evidence>
<dbReference type="Proteomes" id="UP000660024">
    <property type="component" value="Unassembled WGS sequence"/>
</dbReference>
<comment type="subcellular location">
    <subcellularLocation>
        <location evidence="1">Cell membrane</location>
        <topology evidence="1">Multi-pass membrane protein</topology>
    </subcellularLocation>
</comment>
<dbReference type="InterPro" id="IPR010920">
    <property type="entry name" value="LSM_dom_sf"/>
</dbReference>
<dbReference type="InterPro" id="IPR049278">
    <property type="entry name" value="MS_channel_C"/>
</dbReference>
<dbReference type="Gene3D" id="3.30.70.100">
    <property type="match status" value="1"/>
</dbReference>